<dbReference type="Pfam" id="PF02311">
    <property type="entry name" value="AraC_binding"/>
    <property type="match status" value="1"/>
</dbReference>
<keyword evidence="3" id="KW-0804">Transcription</keyword>
<evidence type="ECO:0000256" key="1">
    <source>
        <dbReference type="ARBA" id="ARBA00023015"/>
    </source>
</evidence>
<dbReference type="Gene3D" id="2.60.120.10">
    <property type="entry name" value="Jelly Rolls"/>
    <property type="match status" value="1"/>
</dbReference>
<dbReference type="PANTHER" id="PTHR46796">
    <property type="entry name" value="HTH-TYPE TRANSCRIPTIONAL ACTIVATOR RHAS-RELATED"/>
    <property type="match status" value="1"/>
</dbReference>
<dbReference type="InterPro" id="IPR037923">
    <property type="entry name" value="HTH-like"/>
</dbReference>
<keyword evidence="2" id="KW-0238">DNA-binding</keyword>
<dbReference type="PRINTS" id="PR00032">
    <property type="entry name" value="HTHARAC"/>
</dbReference>
<reference evidence="5 6" key="1">
    <citation type="journal article" date="2023" name="Genome Announc.">
        <title>Pan-Genome Analyses of the Genus Cohnella and Proposal of the Novel Species Cohnella silvisoli sp. nov., Isolated from Forest Soil.</title>
        <authorList>
            <person name="Wang C."/>
            <person name="Mao L."/>
            <person name="Bao G."/>
            <person name="Zhu H."/>
        </authorList>
    </citation>
    <scope>NUCLEOTIDE SEQUENCE [LARGE SCALE GENOMIC DNA]</scope>
    <source>
        <strain evidence="5 6">NL03-T5-1</strain>
    </source>
</reference>
<dbReference type="RefSeq" id="WP_232185941.1">
    <property type="nucleotide sequence ID" value="NZ_JAIOAP010000006.1"/>
</dbReference>
<keyword evidence="6" id="KW-1185">Reference proteome</keyword>
<dbReference type="InterPro" id="IPR009057">
    <property type="entry name" value="Homeodomain-like_sf"/>
</dbReference>
<organism evidence="5 6">
    <name type="scientific">Cohnella silvisoli</name>
    <dbReference type="NCBI Taxonomy" id="2873699"/>
    <lineage>
        <taxon>Bacteria</taxon>
        <taxon>Bacillati</taxon>
        <taxon>Bacillota</taxon>
        <taxon>Bacilli</taxon>
        <taxon>Bacillales</taxon>
        <taxon>Paenibacillaceae</taxon>
        <taxon>Cohnella</taxon>
    </lineage>
</organism>
<dbReference type="PROSITE" id="PS01124">
    <property type="entry name" value="HTH_ARAC_FAMILY_2"/>
    <property type="match status" value="1"/>
</dbReference>
<dbReference type="InterPro" id="IPR050204">
    <property type="entry name" value="AraC_XylS_family_regulators"/>
</dbReference>
<gene>
    <name evidence="5" type="ORF">QJS35_13050</name>
</gene>
<accession>A0ABV1KT90</accession>
<comment type="caution">
    <text evidence="5">The sequence shown here is derived from an EMBL/GenBank/DDBJ whole genome shotgun (WGS) entry which is preliminary data.</text>
</comment>
<sequence length="301" mass="34929">MKHKNQQLAGIKMTDATTRWTYDDKIEAVPEFVMLGYDDLRKAYPLNDHTHPDCYEFVFIERGKATWELGGELHETKAGDVFHSRPGEIHSGGFQVIEPCKFWWMIIKAPLADGWFRFTSEESFRFGNALATLSRIVHTGLLPVEPFRQLRREIASEQEFRSVAIRQTIVQLLLIFLKPFPDAHTVSDDLLRQLDKMIGTMRNELHWRPTVQELAASVNVSASHFHRMFQSYTGLSPMSFMERLRQKEAYRLLTESLRPITDIAHSLGYPSSQHFATVFKRFAGATPSQWRARHRAEHRNI</sequence>
<dbReference type="SUPFAM" id="SSF51215">
    <property type="entry name" value="Regulatory protein AraC"/>
    <property type="match status" value="1"/>
</dbReference>
<feature type="domain" description="HTH araC/xylS-type" evidence="4">
    <location>
        <begin position="195"/>
        <end position="293"/>
    </location>
</feature>
<name>A0ABV1KT90_9BACL</name>
<dbReference type="Gene3D" id="1.10.10.60">
    <property type="entry name" value="Homeodomain-like"/>
    <property type="match status" value="1"/>
</dbReference>
<dbReference type="SUPFAM" id="SSF46689">
    <property type="entry name" value="Homeodomain-like"/>
    <property type="match status" value="2"/>
</dbReference>
<protein>
    <submittedName>
        <fullName evidence="5">AraC family transcriptional regulator</fullName>
    </submittedName>
</protein>
<dbReference type="PANTHER" id="PTHR46796:SF6">
    <property type="entry name" value="ARAC SUBFAMILY"/>
    <property type="match status" value="1"/>
</dbReference>
<evidence type="ECO:0000259" key="4">
    <source>
        <dbReference type="PROSITE" id="PS01124"/>
    </source>
</evidence>
<dbReference type="InterPro" id="IPR020449">
    <property type="entry name" value="Tscrpt_reg_AraC-type_HTH"/>
</dbReference>
<evidence type="ECO:0000313" key="5">
    <source>
        <dbReference type="EMBL" id="MEQ4483319.1"/>
    </source>
</evidence>
<dbReference type="SMART" id="SM00342">
    <property type="entry name" value="HTH_ARAC"/>
    <property type="match status" value="1"/>
</dbReference>
<dbReference type="Pfam" id="PF12833">
    <property type="entry name" value="HTH_18"/>
    <property type="match status" value="1"/>
</dbReference>
<dbReference type="Proteomes" id="UP001493487">
    <property type="component" value="Unassembled WGS sequence"/>
</dbReference>
<dbReference type="InterPro" id="IPR003313">
    <property type="entry name" value="AraC-bd"/>
</dbReference>
<dbReference type="InterPro" id="IPR014710">
    <property type="entry name" value="RmlC-like_jellyroll"/>
</dbReference>
<proteinExistence type="predicted"/>
<keyword evidence="1" id="KW-0805">Transcription regulation</keyword>
<dbReference type="EMBL" id="JASKHM010000007">
    <property type="protein sequence ID" value="MEQ4483319.1"/>
    <property type="molecule type" value="Genomic_DNA"/>
</dbReference>
<evidence type="ECO:0000256" key="2">
    <source>
        <dbReference type="ARBA" id="ARBA00023125"/>
    </source>
</evidence>
<evidence type="ECO:0000256" key="3">
    <source>
        <dbReference type="ARBA" id="ARBA00023163"/>
    </source>
</evidence>
<dbReference type="InterPro" id="IPR018060">
    <property type="entry name" value="HTH_AraC"/>
</dbReference>
<evidence type="ECO:0000313" key="6">
    <source>
        <dbReference type="Proteomes" id="UP001493487"/>
    </source>
</evidence>